<feature type="transmembrane region" description="Helical" evidence="1">
    <location>
        <begin position="101"/>
        <end position="120"/>
    </location>
</feature>
<evidence type="ECO:0000313" key="3">
    <source>
        <dbReference type="Proteomes" id="UP000682266"/>
    </source>
</evidence>
<protein>
    <recommendedName>
        <fullName evidence="4">DNA gyrase subunit B</fullName>
    </recommendedName>
</protein>
<dbReference type="Proteomes" id="UP000682266">
    <property type="component" value="Unassembled WGS sequence"/>
</dbReference>
<accession>A0AA41JL35</accession>
<comment type="caution">
    <text evidence="2">The sequence shown here is derived from an EMBL/GenBank/DDBJ whole genome shotgun (WGS) entry which is preliminary data.</text>
</comment>
<evidence type="ECO:0000313" key="2">
    <source>
        <dbReference type="EMBL" id="MBR8131481.1"/>
    </source>
</evidence>
<gene>
    <name evidence="2" type="ORF">KDW93_21340</name>
</gene>
<keyword evidence="1" id="KW-0472">Membrane</keyword>
<keyword evidence="1" id="KW-1133">Transmembrane helix</keyword>
<feature type="transmembrane region" description="Helical" evidence="1">
    <location>
        <begin position="152"/>
        <end position="171"/>
    </location>
</feature>
<evidence type="ECO:0000256" key="1">
    <source>
        <dbReference type="SAM" id="Phobius"/>
    </source>
</evidence>
<dbReference type="AlphaFoldDB" id="A0AA41JL35"/>
<evidence type="ECO:0008006" key="4">
    <source>
        <dbReference type="Google" id="ProtNLM"/>
    </source>
</evidence>
<dbReference type="RefSeq" id="WP_105785084.1">
    <property type="nucleotide sequence ID" value="NZ_CADERF010000001.1"/>
</dbReference>
<keyword evidence="1" id="KW-0812">Transmembrane</keyword>
<sequence>MTMAMTGTRATTGTGVPRWASVAARAVLFVAYPLVILFAWQSMSPRYVGCLLFALLWLQRTVGKGTLAKALRRLTTLDWCVAGALTALSVAIAVTDSERLLHLYPACVSAGLLVAFGATLRRGPTMIEKFARSTYPEPSSEIIRYTRRVTQVWCVFFIVNGGFSVYTALYWSRASWALYNGFVAYLLIGALLAGEWLWRSIVIAARRKRTGVA</sequence>
<dbReference type="EMBL" id="JAGSVG010000020">
    <property type="protein sequence ID" value="MBR8131481.1"/>
    <property type="molecule type" value="Genomic_DNA"/>
</dbReference>
<proteinExistence type="predicted"/>
<organism evidence="2 3">
    <name type="scientific">Burkholderia ambifaria</name>
    <dbReference type="NCBI Taxonomy" id="152480"/>
    <lineage>
        <taxon>Bacteria</taxon>
        <taxon>Pseudomonadati</taxon>
        <taxon>Pseudomonadota</taxon>
        <taxon>Betaproteobacteria</taxon>
        <taxon>Burkholderiales</taxon>
        <taxon>Burkholderiaceae</taxon>
        <taxon>Burkholderia</taxon>
        <taxon>Burkholderia cepacia complex</taxon>
    </lineage>
</organism>
<name>A0AA41JL35_9BURK</name>
<feature type="transmembrane region" description="Helical" evidence="1">
    <location>
        <begin position="177"/>
        <end position="198"/>
    </location>
</feature>
<reference evidence="2" key="1">
    <citation type="submission" date="2021-04" db="EMBL/GenBank/DDBJ databases">
        <title>A collection of bacterial strains from the Burkholderia cepacia Research Laboratory and Repository.</title>
        <authorList>
            <person name="Lipuma J."/>
            <person name="Spilker T."/>
        </authorList>
    </citation>
    <scope>NUCLEOTIDE SEQUENCE</scope>
    <source>
        <strain evidence="2">AU36012</strain>
    </source>
</reference>
<feature type="transmembrane region" description="Helical" evidence="1">
    <location>
        <begin position="20"/>
        <end position="40"/>
    </location>
</feature>